<dbReference type="SUPFAM" id="SSF48452">
    <property type="entry name" value="TPR-like"/>
    <property type="match status" value="1"/>
</dbReference>
<dbReference type="RefSeq" id="WP_130590630.1">
    <property type="nucleotide sequence ID" value="NZ_CP034752.1"/>
</dbReference>
<feature type="chain" id="PRO_5019413890" evidence="4">
    <location>
        <begin position="23"/>
        <end position="396"/>
    </location>
</feature>
<dbReference type="AlphaFoldDB" id="A0A411WH64"/>
<dbReference type="PANTHER" id="PTHR44943:SF8">
    <property type="entry name" value="TPR REPEAT-CONTAINING PROTEIN MJ0263"/>
    <property type="match status" value="1"/>
</dbReference>
<dbReference type="SMART" id="SM00028">
    <property type="entry name" value="TPR"/>
    <property type="match status" value="3"/>
</dbReference>
<dbReference type="Proteomes" id="UP000293154">
    <property type="component" value="Chromosome"/>
</dbReference>
<feature type="repeat" description="TPR" evidence="3">
    <location>
        <begin position="310"/>
        <end position="343"/>
    </location>
</feature>
<dbReference type="OrthoDB" id="5624957at2"/>
<dbReference type="Gene3D" id="1.25.40.10">
    <property type="entry name" value="Tetratricopeptide repeat domain"/>
    <property type="match status" value="1"/>
</dbReference>
<keyword evidence="2 3" id="KW-0802">TPR repeat</keyword>
<dbReference type="KEGG" id="prag:EKN56_04025"/>
<keyword evidence="4" id="KW-0732">Signal</keyword>
<organism evidence="5 6">
    <name type="scientific">Limnobaculum zhutongyuii</name>
    <dbReference type="NCBI Taxonomy" id="2498113"/>
    <lineage>
        <taxon>Bacteria</taxon>
        <taxon>Pseudomonadati</taxon>
        <taxon>Pseudomonadota</taxon>
        <taxon>Gammaproteobacteria</taxon>
        <taxon>Enterobacterales</taxon>
        <taxon>Budviciaceae</taxon>
        <taxon>Limnobaculum</taxon>
    </lineage>
</organism>
<sequence length="396" mass="42755">MLGFRPLIISLFVALFSPVILADSVTVNVLDATIKDKRISGAEVVLQKNGEQSIVGNTDAQGNVTLNSPFSATGDSLLIIKKSGFSDLVVKCPCNGLTYAMSPVMQNLDGMRIVLSWGEKPEDLDSHLVYSGNHIFFEDKQGDDAELDVDDTDSYGPETITIQKKQFGQSYVYAVHDFTNRSDSGSSALSASKAKVFVYVGQSLVRTYDVPVSHTGNLWTVFRLNPNGDLEDINTLTSLSSGGSDRPSVGPALTPLLNDSSTATPVSAQPINSSAAHALNASGEAAYHANKLADAVSLYQQAIEQDGTYSQAYSNLGLAYQKQNRVAEAIWANRKAIALANGNNANTVKAASYFNIARIYEQSGNNAEALRHFKLAKQQKDNPAYDKAIKRMQDKL</sequence>
<evidence type="ECO:0000313" key="5">
    <source>
        <dbReference type="EMBL" id="QBH95640.1"/>
    </source>
</evidence>
<evidence type="ECO:0000256" key="4">
    <source>
        <dbReference type="SAM" id="SignalP"/>
    </source>
</evidence>
<proteinExistence type="predicted"/>
<name>A0A411WH64_9GAMM</name>
<dbReference type="InterPro" id="IPR011990">
    <property type="entry name" value="TPR-like_helical_dom_sf"/>
</dbReference>
<keyword evidence="1" id="KW-0677">Repeat</keyword>
<reference evidence="5 6" key="1">
    <citation type="submission" date="2019-03" db="EMBL/GenBank/DDBJ databases">
        <title>Pragia sp. nov. isolated from the gut tract of Carduelis flavirostris.</title>
        <authorList>
            <person name="Ge Y."/>
        </authorList>
    </citation>
    <scope>NUCLEOTIDE SEQUENCE [LARGE SCALE GENOMIC DNA]</scope>
    <source>
        <strain evidence="5 6">CF-458</strain>
    </source>
</reference>
<protein>
    <submittedName>
        <fullName evidence="5">Tetratricopeptide repeat protein</fullName>
    </submittedName>
</protein>
<evidence type="ECO:0000256" key="3">
    <source>
        <dbReference type="PROSITE-ProRule" id="PRU00339"/>
    </source>
</evidence>
<evidence type="ECO:0000313" key="6">
    <source>
        <dbReference type="Proteomes" id="UP000293154"/>
    </source>
</evidence>
<dbReference type="EMBL" id="CP034752">
    <property type="protein sequence ID" value="QBH95640.1"/>
    <property type="molecule type" value="Genomic_DNA"/>
</dbReference>
<dbReference type="InterPro" id="IPR019734">
    <property type="entry name" value="TPR_rpt"/>
</dbReference>
<dbReference type="PROSITE" id="PS50005">
    <property type="entry name" value="TPR"/>
    <property type="match status" value="1"/>
</dbReference>
<evidence type="ECO:0000256" key="1">
    <source>
        <dbReference type="ARBA" id="ARBA00022737"/>
    </source>
</evidence>
<feature type="signal peptide" evidence="4">
    <location>
        <begin position="1"/>
        <end position="22"/>
    </location>
</feature>
<keyword evidence="6" id="KW-1185">Reference proteome</keyword>
<dbReference type="Pfam" id="PF13424">
    <property type="entry name" value="TPR_12"/>
    <property type="match status" value="1"/>
</dbReference>
<evidence type="ECO:0000256" key="2">
    <source>
        <dbReference type="ARBA" id="ARBA00022803"/>
    </source>
</evidence>
<dbReference type="PANTHER" id="PTHR44943">
    <property type="entry name" value="CELLULOSE SYNTHASE OPERON PROTEIN C"/>
    <property type="match status" value="1"/>
</dbReference>
<gene>
    <name evidence="5" type="ORF">EKN56_04025</name>
</gene>
<dbReference type="InterPro" id="IPR051685">
    <property type="entry name" value="Ycf3/AcsC/BcsC/TPR_MFPF"/>
</dbReference>
<accession>A0A411WH64</accession>